<accession>A0A0F9FL94</accession>
<sequence length="58" mass="6262">MGNTGTIVAVLALVFLIGHVVLDMRALVHNVRHPKDMALTIATMVFLGGHLILDWIGV</sequence>
<feature type="transmembrane region" description="Helical" evidence="1">
    <location>
        <begin position="6"/>
        <end position="25"/>
    </location>
</feature>
<keyword evidence="1" id="KW-0472">Membrane</keyword>
<evidence type="ECO:0000256" key="1">
    <source>
        <dbReference type="SAM" id="Phobius"/>
    </source>
</evidence>
<dbReference type="EMBL" id="LAZR01023226">
    <property type="protein sequence ID" value="KKL79246.1"/>
    <property type="molecule type" value="Genomic_DNA"/>
</dbReference>
<gene>
    <name evidence="2" type="ORF">LCGC14_2016790</name>
</gene>
<evidence type="ECO:0000313" key="2">
    <source>
        <dbReference type="EMBL" id="KKL79246.1"/>
    </source>
</evidence>
<name>A0A0F9FL94_9ZZZZ</name>
<reference evidence="2" key="1">
    <citation type="journal article" date="2015" name="Nature">
        <title>Complex archaea that bridge the gap between prokaryotes and eukaryotes.</title>
        <authorList>
            <person name="Spang A."/>
            <person name="Saw J.H."/>
            <person name="Jorgensen S.L."/>
            <person name="Zaremba-Niedzwiedzka K."/>
            <person name="Martijn J."/>
            <person name="Lind A.E."/>
            <person name="van Eijk R."/>
            <person name="Schleper C."/>
            <person name="Guy L."/>
            <person name="Ettema T.J."/>
        </authorList>
    </citation>
    <scope>NUCLEOTIDE SEQUENCE</scope>
</reference>
<keyword evidence="1" id="KW-1133">Transmembrane helix</keyword>
<comment type="caution">
    <text evidence="2">The sequence shown here is derived from an EMBL/GenBank/DDBJ whole genome shotgun (WGS) entry which is preliminary data.</text>
</comment>
<feature type="transmembrane region" description="Helical" evidence="1">
    <location>
        <begin position="37"/>
        <end position="56"/>
    </location>
</feature>
<organism evidence="2">
    <name type="scientific">marine sediment metagenome</name>
    <dbReference type="NCBI Taxonomy" id="412755"/>
    <lineage>
        <taxon>unclassified sequences</taxon>
        <taxon>metagenomes</taxon>
        <taxon>ecological metagenomes</taxon>
    </lineage>
</organism>
<proteinExistence type="predicted"/>
<dbReference type="AlphaFoldDB" id="A0A0F9FL94"/>
<protein>
    <submittedName>
        <fullName evidence="2">Uncharacterized protein</fullName>
    </submittedName>
</protein>
<keyword evidence="1" id="KW-0812">Transmembrane</keyword>